<dbReference type="PANTHER" id="PTHR11895">
    <property type="entry name" value="TRANSAMIDASE"/>
    <property type="match status" value="1"/>
</dbReference>
<dbReference type="GO" id="GO:0004040">
    <property type="term" value="F:amidase activity"/>
    <property type="evidence" value="ECO:0007669"/>
    <property type="project" value="UniProtKB-EC"/>
</dbReference>
<name>A0A927GT71_9BACL</name>
<gene>
    <name evidence="2" type="ORF">IDH44_17700</name>
</gene>
<dbReference type="Gene3D" id="3.90.1300.10">
    <property type="entry name" value="Amidase signature (AS) domain"/>
    <property type="match status" value="1"/>
</dbReference>
<dbReference type="AlphaFoldDB" id="A0A927GT71"/>
<dbReference type="InterPro" id="IPR023631">
    <property type="entry name" value="Amidase_dom"/>
</dbReference>
<dbReference type="SUPFAM" id="SSF75304">
    <property type="entry name" value="Amidase signature (AS) enzymes"/>
    <property type="match status" value="1"/>
</dbReference>
<sequence>MLRNPDLEEVMQLGRALGFDFTETEAEIARERMVSSLAALDQFYELRIEEERLPLRHLHRDPGYRPTEEEDPLNAFIRKCRVEGAEDGPLKGRTVALKDHTAVAGVPLTFGSHFMEGYVPDFDATVVTRLLDAGATITGKLNLVDFSNGPGLAGTGDFGRVKNPHRPEHVSGGSSSGSGAAVAGGYVDIAIGGDQGGSVRAPAHYCGVVGLKPTFGLIPHTGVIGSDPSLDYLGPMAKRVEDVATVLECVAGADGYDPRQANLPDLPDYTSALAKGVKGLRVGILVEGFGFDGMEKDVEEAVLAGVDVLRAAGAQVKKISVPMHTDAHLMGLPLGLEGSKYLFDTNFGGAFAATWYPTSLITTIGRFKQSHGHEWPMTVKMRMTLAQYMQDRYHGRLYAKAQNVRKTVKRAYDAAFEEVDVLVCPTKPTKAPKYRQASTSGEAIEQILYRAGEAHSRNTASFNYTGHPAISVPCAKSDGLPIGMQVIAPHFRDDLLLQVAYAFQESVDLDGIQAEVATV</sequence>
<protein>
    <submittedName>
        <fullName evidence="2">Amidase</fullName>
        <ecNumber evidence="2">3.5.1.4</ecNumber>
    </submittedName>
</protein>
<dbReference type="PROSITE" id="PS00571">
    <property type="entry name" value="AMIDASES"/>
    <property type="match status" value="1"/>
</dbReference>
<accession>A0A927GT71</accession>
<dbReference type="Proteomes" id="UP000621560">
    <property type="component" value="Unassembled WGS sequence"/>
</dbReference>
<evidence type="ECO:0000313" key="2">
    <source>
        <dbReference type="EMBL" id="MBD2847036.1"/>
    </source>
</evidence>
<reference evidence="2" key="1">
    <citation type="submission" date="2020-09" db="EMBL/GenBank/DDBJ databases">
        <title>A novel bacterium of genus Paenibacillus, isolated from South China Sea.</title>
        <authorList>
            <person name="Huang H."/>
            <person name="Mo K."/>
            <person name="Hu Y."/>
        </authorList>
    </citation>
    <scope>NUCLEOTIDE SEQUENCE</scope>
    <source>
        <strain evidence="2">IB182496</strain>
    </source>
</reference>
<keyword evidence="2" id="KW-0378">Hydrolase</keyword>
<dbReference type="InterPro" id="IPR020556">
    <property type="entry name" value="Amidase_CS"/>
</dbReference>
<dbReference type="EC" id="3.5.1.4" evidence="2"/>
<dbReference type="InterPro" id="IPR036928">
    <property type="entry name" value="AS_sf"/>
</dbReference>
<dbReference type="Pfam" id="PF01425">
    <property type="entry name" value="Amidase"/>
    <property type="match status" value="1"/>
</dbReference>
<feature type="domain" description="Amidase" evidence="1">
    <location>
        <begin position="82"/>
        <end position="497"/>
    </location>
</feature>
<evidence type="ECO:0000313" key="3">
    <source>
        <dbReference type="Proteomes" id="UP000621560"/>
    </source>
</evidence>
<comment type="caution">
    <text evidence="2">The sequence shown here is derived from an EMBL/GenBank/DDBJ whole genome shotgun (WGS) entry which is preliminary data.</text>
</comment>
<dbReference type="EMBL" id="JACXIZ010000031">
    <property type="protein sequence ID" value="MBD2847036.1"/>
    <property type="molecule type" value="Genomic_DNA"/>
</dbReference>
<evidence type="ECO:0000259" key="1">
    <source>
        <dbReference type="Pfam" id="PF01425"/>
    </source>
</evidence>
<dbReference type="RefSeq" id="WP_190919999.1">
    <property type="nucleotide sequence ID" value="NZ_JACXIZ010000031.1"/>
</dbReference>
<organism evidence="2 3">
    <name type="scientific">Paenibacillus sabuli</name>
    <dbReference type="NCBI Taxonomy" id="2772509"/>
    <lineage>
        <taxon>Bacteria</taxon>
        <taxon>Bacillati</taxon>
        <taxon>Bacillota</taxon>
        <taxon>Bacilli</taxon>
        <taxon>Bacillales</taxon>
        <taxon>Paenibacillaceae</taxon>
        <taxon>Paenibacillus</taxon>
    </lineage>
</organism>
<dbReference type="PANTHER" id="PTHR11895:SF170">
    <property type="entry name" value="AMIDASE"/>
    <property type="match status" value="1"/>
</dbReference>
<dbReference type="InterPro" id="IPR000120">
    <property type="entry name" value="Amidase"/>
</dbReference>
<proteinExistence type="predicted"/>
<keyword evidence="3" id="KW-1185">Reference proteome</keyword>
<dbReference type="NCBIfam" id="NF005565">
    <property type="entry name" value="PRK07235.1"/>
    <property type="match status" value="1"/>
</dbReference>